<sequence>MGNIGVPKVERWSARSALHFLDVLCLGNNFKWRNGLPSAVPDSGEVSPPCLDRARRLIPVAAMPGRWFGLPALVNDLIPKENL</sequence>
<proteinExistence type="predicted"/>
<dbReference type="RefSeq" id="WP_160140637.1">
    <property type="nucleotide sequence ID" value="NZ_AP018907.1"/>
</dbReference>
<dbReference type="EMBL" id="AP018907">
    <property type="protein sequence ID" value="BBF94324.1"/>
    <property type="molecule type" value="Genomic_DNA"/>
</dbReference>
<accession>A0A348G441</accession>
<reference evidence="1 2" key="1">
    <citation type="submission" date="2018-08" db="EMBL/GenBank/DDBJ databases">
        <title>Complete genome sequencing of Blastochloris tepida GI.</title>
        <authorList>
            <person name="Tsukatani Y."/>
            <person name="Mori H."/>
        </authorList>
    </citation>
    <scope>NUCLEOTIDE SEQUENCE [LARGE SCALE GENOMIC DNA]</scope>
    <source>
        <strain evidence="1 2">GI</strain>
    </source>
</reference>
<evidence type="ECO:0000313" key="1">
    <source>
        <dbReference type="EMBL" id="BBF94324.1"/>
    </source>
</evidence>
<name>A0A348G441_9HYPH</name>
<dbReference type="Proteomes" id="UP000266934">
    <property type="component" value="Chromosome"/>
</dbReference>
<gene>
    <name evidence="1" type="ORF">BLTE_30090</name>
</gene>
<protein>
    <submittedName>
        <fullName evidence="1">Uncharacterized protein</fullName>
    </submittedName>
</protein>
<evidence type="ECO:0000313" key="2">
    <source>
        <dbReference type="Proteomes" id="UP000266934"/>
    </source>
</evidence>
<organism evidence="1 2">
    <name type="scientific">Blastochloris tepida</name>
    <dbReference type="NCBI Taxonomy" id="2233851"/>
    <lineage>
        <taxon>Bacteria</taxon>
        <taxon>Pseudomonadati</taxon>
        <taxon>Pseudomonadota</taxon>
        <taxon>Alphaproteobacteria</taxon>
        <taxon>Hyphomicrobiales</taxon>
        <taxon>Blastochloridaceae</taxon>
        <taxon>Blastochloris</taxon>
    </lineage>
</organism>
<keyword evidence="2" id="KW-1185">Reference proteome</keyword>
<dbReference type="KEGG" id="blag:BLTE_30090"/>
<dbReference type="AlphaFoldDB" id="A0A348G441"/>